<comment type="caution">
    <text evidence="5">The sequence shown here is derived from an EMBL/GenBank/DDBJ whole genome shotgun (WGS) entry which is preliminary data.</text>
</comment>
<name>A0A4V6NQP0_9BACL</name>
<dbReference type="Gene3D" id="3.90.182.10">
    <property type="entry name" value="Toxin - Anthrax Protective Antigen,domain 1"/>
    <property type="match status" value="1"/>
</dbReference>
<accession>A0A4V6NQP0</accession>
<dbReference type="InterPro" id="IPR013783">
    <property type="entry name" value="Ig-like_fold"/>
</dbReference>
<evidence type="ECO:0000259" key="4">
    <source>
        <dbReference type="PROSITE" id="PS51820"/>
    </source>
</evidence>
<dbReference type="Gene3D" id="2.60.40.10">
    <property type="entry name" value="Immunoglobulins"/>
    <property type="match status" value="1"/>
</dbReference>
<dbReference type="Pfam" id="PF22888">
    <property type="entry name" value="FIMAH"/>
    <property type="match status" value="1"/>
</dbReference>
<organism evidence="5 6">
    <name type="scientific">Scopulibacillus darangshiensis</name>
    <dbReference type="NCBI Taxonomy" id="442528"/>
    <lineage>
        <taxon>Bacteria</taxon>
        <taxon>Bacillati</taxon>
        <taxon>Bacillota</taxon>
        <taxon>Bacilli</taxon>
        <taxon>Bacillales</taxon>
        <taxon>Sporolactobacillaceae</taxon>
        <taxon>Scopulibacillus</taxon>
    </lineage>
</organism>
<dbReference type="SUPFAM" id="SSF49785">
    <property type="entry name" value="Galactose-binding domain-like"/>
    <property type="match status" value="1"/>
</dbReference>
<keyword evidence="3" id="KW-0326">Glycosidase</keyword>
<dbReference type="AlphaFoldDB" id="A0A4V6NQP0"/>
<dbReference type="SUPFAM" id="SSF49303">
    <property type="entry name" value="beta-Galactosidase/glucuronidase domain"/>
    <property type="match status" value="1"/>
</dbReference>
<reference evidence="5 6" key="1">
    <citation type="submission" date="2019-03" db="EMBL/GenBank/DDBJ databases">
        <title>Genomic Encyclopedia of Type Strains, Phase IV (KMG-IV): sequencing the most valuable type-strain genomes for metagenomic binning, comparative biology and taxonomic classification.</title>
        <authorList>
            <person name="Goeker M."/>
        </authorList>
    </citation>
    <scope>NUCLEOTIDE SEQUENCE [LARGE SCALE GENOMIC DNA]</scope>
    <source>
        <strain evidence="5 6">DSM 19377</strain>
    </source>
</reference>
<sequence>MCHKKSLSIFMLIVLVVMQIIGGLPNRTIAEENGNDSEPMHGLKAEYYTSSADGAFDFDQLKKTVVDPNLDFADLNPTFKSLANQEDNVTVRWTGKIQPKYNEDYTFHMIGDNGFRLWVNGKLIIDHWVDDWEKEQTSQPISLEAGKKYSIKVEYFEHFGGANLHLSWSSASQPKEIVPWSAFYLPEDFHYAGPVSSEVNKNGDIVVLDFPKDLKPLPEDAADHFKLMGRSVPVKAATLKKGDPSTVILRLNYAVTKPTKNVRVIYDGESSITYKDGNELPYFNTFAVNHSTYIISSQWAKDVSKDHPLNEYPRPQMKRGQWMNLNGEWQFEAASEGDSVPTGKKLNGKILVPFPVESRLSGVEKDIDRMWYKRQFDIPKGWNGQQVLLHFGAVDWQATVFINGHEVGAHKGGYDSFTFDITKYLRKGNNELIVGVSDVTTEDHAIGKQRENPGGIFYTSVSGIWQTVWLEDVSKAHMSELKMKPDIHNNVLKLSVLGQNLDGKTVKATAYMNGKAVGTVSGKAGDEIKVPVPNAKLWSPSEPVLYDLKVKLKDGSKTVDKVSSYFGMREIKLGKVGGKIRPMVNGKFVFQMGPLDQGFWPAGIYTAPTDEALKFDILKTKQLGYNMIRKHVKIEPQRWYYWADKLGILVWQDMPSMFNANAEAEANKQFKTEMQQMVNEHFNHPSITQWTVFNEGWGQHDTKALTDMVEAMDPTRLVNNSSGYNVGTATDSGTGDVIDPHCYVGPCGPAPSSTRMAVVGEFGGLGLAIPGHMWATESGFSYDSQQDQKELTNNYVELIEKAKEFKADPGVSGAVYTQTTDVEGEHNGLLTYDRKVLKMDLKKVRKVNEELTDTTSISSIRYLVTRYQKYGQIKHGLAKQLINSLKQAQRHLDKGKKNLAIKSMKNFDKHLNKNNGISKTVQDVLNVDSNLLIEKW</sequence>
<dbReference type="InterPro" id="IPR006103">
    <property type="entry name" value="Glyco_hydro_2_cat"/>
</dbReference>
<evidence type="ECO:0000256" key="2">
    <source>
        <dbReference type="ARBA" id="ARBA00022801"/>
    </source>
</evidence>
<dbReference type="PANTHER" id="PTHR42732:SF2">
    <property type="entry name" value="BETA-MANNOSIDASE"/>
    <property type="match status" value="1"/>
</dbReference>
<dbReference type="InterPro" id="IPR037524">
    <property type="entry name" value="PA14/GLEYA"/>
</dbReference>
<keyword evidence="2 5" id="KW-0378">Hydrolase</keyword>
<feature type="domain" description="PA14" evidence="4">
    <location>
        <begin position="38"/>
        <end position="182"/>
    </location>
</feature>
<dbReference type="Pfam" id="PF07691">
    <property type="entry name" value="PA14"/>
    <property type="match status" value="1"/>
</dbReference>
<dbReference type="SUPFAM" id="SSF51445">
    <property type="entry name" value="(Trans)glycosidases"/>
    <property type="match status" value="1"/>
</dbReference>
<dbReference type="RefSeq" id="WP_165886874.1">
    <property type="nucleotide sequence ID" value="NZ_SLXK01000009.1"/>
</dbReference>
<dbReference type="Pfam" id="PF02837">
    <property type="entry name" value="Glyco_hydro_2_N"/>
    <property type="match status" value="1"/>
</dbReference>
<dbReference type="InterPro" id="IPR051913">
    <property type="entry name" value="GH2_Domain-Containing"/>
</dbReference>
<dbReference type="PROSITE" id="PS51820">
    <property type="entry name" value="PA14"/>
    <property type="match status" value="1"/>
</dbReference>
<dbReference type="Pfam" id="PF00703">
    <property type="entry name" value="Glyco_hydro_2"/>
    <property type="match status" value="1"/>
</dbReference>
<dbReference type="InterPro" id="IPR008979">
    <property type="entry name" value="Galactose-bd-like_sf"/>
</dbReference>
<dbReference type="Gene3D" id="3.20.20.80">
    <property type="entry name" value="Glycosidases"/>
    <property type="match status" value="1"/>
</dbReference>
<dbReference type="Proteomes" id="UP000295416">
    <property type="component" value="Unassembled WGS sequence"/>
</dbReference>
<dbReference type="InterPro" id="IPR006104">
    <property type="entry name" value="Glyco_hydro_2_N"/>
</dbReference>
<dbReference type="GO" id="GO:0005975">
    <property type="term" value="P:carbohydrate metabolic process"/>
    <property type="evidence" value="ECO:0007669"/>
    <property type="project" value="InterPro"/>
</dbReference>
<evidence type="ECO:0000256" key="1">
    <source>
        <dbReference type="ARBA" id="ARBA00007401"/>
    </source>
</evidence>
<dbReference type="GO" id="GO:0004553">
    <property type="term" value="F:hydrolase activity, hydrolyzing O-glycosyl compounds"/>
    <property type="evidence" value="ECO:0007669"/>
    <property type="project" value="InterPro"/>
</dbReference>
<comment type="similarity">
    <text evidence="1">Belongs to the glycosyl hydrolase 2 family.</text>
</comment>
<dbReference type="Gene3D" id="2.60.120.260">
    <property type="entry name" value="Galactose-binding domain-like"/>
    <property type="match status" value="1"/>
</dbReference>
<evidence type="ECO:0000313" key="6">
    <source>
        <dbReference type="Proteomes" id="UP000295416"/>
    </source>
</evidence>
<dbReference type="PANTHER" id="PTHR42732">
    <property type="entry name" value="BETA-GALACTOSIDASE"/>
    <property type="match status" value="1"/>
</dbReference>
<dbReference type="InterPro" id="IPR011658">
    <property type="entry name" value="PA14_dom"/>
</dbReference>
<protein>
    <submittedName>
        <fullName evidence="5">Glycosyl hydrolase family 2</fullName>
    </submittedName>
</protein>
<gene>
    <name evidence="5" type="ORF">EV207_10919</name>
</gene>
<dbReference type="InterPro" id="IPR054470">
    <property type="entry name" value="FIMAH_dom"/>
</dbReference>
<keyword evidence="6" id="KW-1185">Reference proteome</keyword>
<dbReference type="Pfam" id="PF02836">
    <property type="entry name" value="Glyco_hydro_2_C"/>
    <property type="match status" value="1"/>
</dbReference>
<dbReference type="EMBL" id="SLXK01000009">
    <property type="protein sequence ID" value="TCP29566.1"/>
    <property type="molecule type" value="Genomic_DNA"/>
</dbReference>
<dbReference type="InterPro" id="IPR036156">
    <property type="entry name" value="Beta-gal/glucu_dom_sf"/>
</dbReference>
<evidence type="ECO:0000256" key="3">
    <source>
        <dbReference type="ARBA" id="ARBA00023295"/>
    </source>
</evidence>
<proteinExistence type="inferred from homology"/>
<dbReference type="InterPro" id="IPR006102">
    <property type="entry name" value="Ig-like_GH2"/>
</dbReference>
<dbReference type="SUPFAM" id="SSF56988">
    <property type="entry name" value="Anthrax protective antigen"/>
    <property type="match status" value="1"/>
</dbReference>
<evidence type="ECO:0000313" key="5">
    <source>
        <dbReference type="EMBL" id="TCP29566.1"/>
    </source>
</evidence>
<dbReference type="InterPro" id="IPR017853">
    <property type="entry name" value="GH"/>
</dbReference>
<dbReference type="SMART" id="SM00758">
    <property type="entry name" value="PA14"/>
    <property type="match status" value="1"/>
</dbReference>